<dbReference type="SUPFAM" id="SSF48264">
    <property type="entry name" value="Cytochrome P450"/>
    <property type="match status" value="1"/>
</dbReference>
<dbReference type="PRINTS" id="PR00463">
    <property type="entry name" value="EP450I"/>
</dbReference>
<keyword evidence="10" id="KW-0274">FAD</keyword>
<dbReference type="PANTHER" id="PTHR24291">
    <property type="entry name" value="CYTOCHROME P450 FAMILY 4"/>
    <property type="match status" value="1"/>
</dbReference>
<proteinExistence type="inferred from homology"/>
<protein>
    <submittedName>
        <fullName evidence="18">Cytochrome P450</fullName>
    </submittedName>
</protein>
<evidence type="ECO:0000256" key="5">
    <source>
        <dbReference type="ARBA" id="ARBA00022448"/>
    </source>
</evidence>
<dbReference type="PRINTS" id="PR00385">
    <property type="entry name" value="P450"/>
</dbReference>
<evidence type="ECO:0000256" key="11">
    <source>
        <dbReference type="ARBA" id="ARBA00022857"/>
    </source>
</evidence>
<dbReference type="FunFam" id="1.10.630.10:FF:000040">
    <property type="entry name" value="Bifunctional cytochrome P450/NADPH--P450 reductase"/>
    <property type="match status" value="1"/>
</dbReference>
<comment type="caution">
    <text evidence="18">The sequence shown here is derived from an EMBL/GenBank/DDBJ whole genome shotgun (WGS) entry which is preliminary data.</text>
</comment>
<keyword evidence="8" id="KW-0288">FMN</keyword>
<evidence type="ECO:0000256" key="14">
    <source>
        <dbReference type="ARBA" id="ARBA00023033"/>
    </source>
</evidence>
<dbReference type="EMBL" id="JABENB010000001">
    <property type="protein sequence ID" value="NNG39599.1"/>
    <property type="molecule type" value="Genomic_DNA"/>
</dbReference>
<keyword evidence="12 16" id="KW-0560">Oxidoreductase</keyword>
<dbReference type="Proteomes" id="UP000557772">
    <property type="component" value="Unassembled WGS sequence"/>
</dbReference>
<dbReference type="InterPro" id="IPR036396">
    <property type="entry name" value="Cyt_P450_sf"/>
</dbReference>
<dbReference type="CDD" id="cd11068">
    <property type="entry name" value="CYP120A1"/>
    <property type="match status" value="1"/>
</dbReference>
<evidence type="ECO:0000256" key="8">
    <source>
        <dbReference type="ARBA" id="ARBA00022643"/>
    </source>
</evidence>
<dbReference type="Pfam" id="PF00067">
    <property type="entry name" value="p450"/>
    <property type="match status" value="1"/>
</dbReference>
<evidence type="ECO:0000256" key="13">
    <source>
        <dbReference type="ARBA" id="ARBA00023004"/>
    </source>
</evidence>
<keyword evidence="13 15" id="KW-0408">Iron</keyword>
<accession>A0A849AGS2</accession>
<name>A0A849AGS2_9MICO</name>
<evidence type="ECO:0000256" key="10">
    <source>
        <dbReference type="ARBA" id="ARBA00022827"/>
    </source>
</evidence>
<dbReference type="InterPro" id="IPR017972">
    <property type="entry name" value="Cyt_P450_CS"/>
</dbReference>
<keyword evidence="11" id="KW-0521">NADP</keyword>
<keyword evidence="19" id="KW-1185">Reference proteome</keyword>
<evidence type="ECO:0000256" key="9">
    <source>
        <dbReference type="ARBA" id="ARBA00022723"/>
    </source>
</evidence>
<dbReference type="GO" id="GO:0016705">
    <property type="term" value="F:oxidoreductase activity, acting on paired donors, with incorporation or reduction of molecular oxygen"/>
    <property type="evidence" value="ECO:0007669"/>
    <property type="project" value="InterPro"/>
</dbReference>
<comment type="similarity">
    <text evidence="3">In the N-terminal section; belongs to the cytochrome P450 family.</text>
</comment>
<comment type="cofactor">
    <cofactor evidence="2">
        <name>FAD</name>
        <dbReference type="ChEBI" id="CHEBI:57692"/>
    </cofactor>
</comment>
<keyword evidence="6 15" id="KW-0349">Heme</keyword>
<comment type="cofactor">
    <cofactor evidence="15">
        <name>heme</name>
        <dbReference type="ChEBI" id="CHEBI:30413"/>
    </cofactor>
</comment>
<gene>
    <name evidence="18" type="ORF">HJ588_09990</name>
</gene>
<dbReference type="RefSeq" id="WP_171154487.1">
    <property type="nucleotide sequence ID" value="NZ_JABENB010000001.1"/>
</dbReference>
<evidence type="ECO:0000256" key="12">
    <source>
        <dbReference type="ARBA" id="ARBA00023002"/>
    </source>
</evidence>
<dbReference type="PANTHER" id="PTHR24291:SF50">
    <property type="entry name" value="BIFUNCTIONAL ALBAFLAVENONE MONOOXYGENASE_TERPENE SYNTHASE"/>
    <property type="match status" value="1"/>
</dbReference>
<evidence type="ECO:0000256" key="15">
    <source>
        <dbReference type="PIRSR" id="PIRSR602401-1"/>
    </source>
</evidence>
<sequence length="510" mass="56608">MPTAVANWPQVDFPHPPGRRPFAGDLPTMLRGSHGRPVQHAMEVSAGLGPIFEVRIFGQKLVFVRDAVLAAELCDERRFEKKLAPGVRALRSIAGDGLFTAYSDEPNWRLAHDLLRPAFTRQAMQRYHGTMTSVADELIGSWDASPASMDVSSSLTKMTLETIGRTSFSKDFGSFTRPQVDPFVDAMVAALRRGQRRGTLGPVPGSKLLLRRGQKAYAEKQAYLDEVVDGIIQQRVASGDDAQDDLLGLMLHASHQETGEKLDLVNIRHQILTFLVAGHETTSGALSFAMYYLATNPEVRARAAAETDEILGADPDATPTFEQVAKFRYLRRVLDESLRLWPTAPGFARGPRADTVIGDRYRMRSTDWCIVMATAAHRDPQVWGADPERFDPDRFLPENVRKRPAHTYFPFGTGERACIGRQFALHEAILVLARICHRYDFVADPAYDLKISERLTLMPEEFMLDFTRRVPETSATSASASNRDASMRTETASPGPTSQNASSCPTHAVH</sequence>
<evidence type="ECO:0000313" key="18">
    <source>
        <dbReference type="EMBL" id="NNG39599.1"/>
    </source>
</evidence>
<keyword evidence="5" id="KW-0813">Transport</keyword>
<evidence type="ECO:0000256" key="7">
    <source>
        <dbReference type="ARBA" id="ARBA00022630"/>
    </source>
</evidence>
<dbReference type="GO" id="GO:0004497">
    <property type="term" value="F:monooxygenase activity"/>
    <property type="evidence" value="ECO:0007669"/>
    <property type="project" value="UniProtKB-KW"/>
</dbReference>
<keyword evidence="14 16" id="KW-0503">Monooxygenase</keyword>
<organism evidence="18 19">
    <name type="scientific">Flexivirga aerilata</name>
    <dbReference type="NCBI Taxonomy" id="1656889"/>
    <lineage>
        <taxon>Bacteria</taxon>
        <taxon>Bacillati</taxon>
        <taxon>Actinomycetota</taxon>
        <taxon>Actinomycetes</taxon>
        <taxon>Micrococcales</taxon>
        <taxon>Dermacoccaceae</taxon>
        <taxon>Flexivirga</taxon>
    </lineage>
</organism>
<dbReference type="Gene3D" id="1.10.630.10">
    <property type="entry name" value="Cytochrome P450"/>
    <property type="match status" value="1"/>
</dbReference>
<evidence type="ECO:0000256" key="17">
    <source>
        <dbReference type="SAM" id="MobiDB-lite"/>
    </source>
</evidence>
<keyword evidence="7" id="KW-0285">Flavoprotein</keyword>
<dbReference type="PROSITE" id="PS00086">
    <property type="entry name" value="CYTOCHROME_P450"/>
    <property type="match status" value="1"/>
</dbReference>
<evidence type="ECO:0000256" key="3">
    <source>
        <dbReference type="ARBA" id="ARBA00010018"/>
    </source>
</evidence>
<reference evidence="18 19" key="1">
    <citation type="submission" date="2020-05" db="EMBL/GenBank/DDBJ databases">
        <title>Flexivirga sp. ID2601S isolated from air conditioner.</title>
        <authorList>
            <person name="Kim D.H."/>
        </authorList>
    </citation>
    <scope>NUCLEOTIDE SEQUENCE [LARGE SCALE GENOMIC DNA]</scope>
    <source>
        <strain evidence="18 19">ID2601S</strain>
    </source>
</reference>
<evidence type="ECO:0000256" key="1">
    <source>
        <dbReference type="ARBA" id="ARBA00001917"/>
    </source>
</evidence>
<dbReference type="InterPro" id="IPR001128">
    <property type="entry name" value="Cyt_P450"/>
</dbReference>
<feature type="binding site" description="axial binding residue" evidence="15">
    <location>
        <position position="418"/>
    </location>
    <ligand>
        <name>heme</name>
        <dbReference type="ChEBI" id="CHEBI:30413"/>
    </ligand>
    <ligandPart>
        <name>Fe</name>
        <dbReference type="ChEBI" id="CHEBI:18248"/>
    </ligandPart>
</feature>
<keyword evidence="9 15" id="KW-0479">Metal-binding</keyword>
<evidence type="ECO:0000313" key="19">
    <source>
        <dbReference type="Proteomes" id="UP000557772"/>
    </source>
</evidence>
<dbReference type="GO" id="GO:0020037">
    <property type="term" value="F:heme binding"/>
    <property type="evidence" value="ECO:0007669"/>
    <property type="project" value="InterPro"/>
</dbReference>
<dbReference type="InterPro" id="IPR050196">
    <property type="entry name" value="Cytochrome_P450_Monoox"/>
</dbReference>
<dbReference type="InterPro" id="IPR002401">
    <property type="entry name" value="Cyt_P450_E_grp-I"/>
</dbReference>
<dbReference type="GO" id="GO:0005506">
    <property type="term" value="F:iron ion binding"/>
    <property type="evidence" value="ECO:0007669"/>
    <property type="project" value="InterPro"/>
</dbReference>
<evidence type="ECO:0000256" key="6">
    <source>
        <dbReference type="ARBA" id="ARBA00022617"/>
    </source>
</evidence>
<evidence type="ECO:0000256" key="2">
    <source>
        <dbReference type="ARBA" id="ARBA00001974"/>
    </source>
</evidence>
<comment type="cofactor">
    <cofactor evidence="1">
        <name>FMN</name>
        <dbReference type="ChEBI" id="CHEBI:58210"/>
    </cofactor>
</comment>
<evidence type="ECO:0000256" key="16">
    <source>
        <dbReference type="RuleBase" id="RU000461"/>
    </source>
</evidence>
<comment type="similarity">
    <text evidence="4 16">Belongs to the cytochrome P450 family.</text>
</comment>
<evidence type="ECO:0000256" key="4">
    <source>
        <dbReference type="ARBA" id="ARBA00010617"/>
    </source>
</evidence>
<feature type="region of interest" description="Disordered" evidence="17">
    <location>
        <begin position="473"/>
        <end position="510"/>
    </location>
</feature>
<dbReference type="AlphaFoldDB" id="A0A849AGS2"/>